<dbReference type="GO" id="GO:0042981">
    <property type="term" value="P:regulation of apoptotic process"/>
    <property type="evidence" value="ECO:0007669"/>
    <property type="project" value="InterPro"/>
</dbReference>
<dbReference type="Proteomes" id="UP001432027">
    <property type="component" value="Unassembled WGS sequence"/>
</dbReference>
<dbReference type="InterPro" id="IPR001315">
    <property type="entry name" value="CARD"/>
</dbReference>
<dbReference type="GO" id="GO:0005829">
    <property type="term" value="C:cytosol"/>
    <property type="evidence" value="ECO:0007669"/>
    <property type="project" value="UniProtKB-ARBA"/>
</dbReference>
<evidence type="ECO:0000256" key="1">
    <source>
        <dbReference type="ARBA" id="ARBA00022703"/>
    </source>
</evidence>
<gene>
    <name evidence="3" type="ORF">PENTCL1PPCAC_11714</name>
</gene>
<dbReference type="Gene3D" id="1.10.533.10">
    <property type="entry name" value="Death Domain, Fas"/>
    <property type="match status" value="1"/>
</dbReference>
<evidence type="ECO:0000313" key="3">
    <source>
        <dbReference type="EMBL" id="GMS89539.1"/>
    </source>
</evidence>
<organism evidence="3 4">
    <name type="scientific">Pristionchus entomophagus</name>
    <dbReference type="NCBI Taxonomy" id="358040"/>
    <lineage>
        <taxon>Eukaryota</taxon>
        <taxon>Metazoa</taxon>
        <taxon>Ecdysozoa</taxon>
        <taxon>Nematoda</taxon>
        <taxon>Chromadorea</taxon>
        <taxon>Rhabditida</taxon>
        <taxon>Rhabditina</taxon>
        <taxon>Diplogasteromorpha</taxon>
        <taxon>Diplogasteroidea</taxon>
        <taxon>Neodiplogasteridae</taxon>
        <taxon>Pristionchus</taxon>
    </lineage>
</organism>
<dbReference type="InterPro" id="IPR027417">
    <property type="entry name" value="P-loop_NTPase"/>
</dbReference>
<dbReference type="Pfam" id="PF22094">
    <property type="entry name" value="WHD_CED4"/>
    <property type="match status" value="1"/>
</dbReference>
<dbReference type="AlphaFoldDB" id="A0AAV5T2Q8"/>
<comment type="caution">
    <text evidence="3">The sequence shown here is derived from an EMBL/GenBank/DDBJ whole genome shotgun (WGS) entry which is preliminary data.</text>
</comment>
<evidence type="ECO:0000259" key="2">
    <source>
        <dbReference type="PROSITE" id="PS50209"/>
    </source>
</evidence>
<reference evidence="3" key="1">
    <citation type="submission" date="2023-10" db="EMBL/GenBank/DDBJ databases">
        <title>Genome assembly of Pristionchus species.</title>
        <authorList>
            <person name="Yoshida K."/>
            <person name="Sommer R.J."/>
        </authorList>
    </citation>
    <scope>NUCLEOTIDE SEQUENCE</scope>
    <source>
        <strain evidence="3">RS0144</strain>
    </source>
</reference>
<feature type="domain" description="CARD" evidence="2">
    <location>
        <begin position="1"/>
        <end position="64"/>
    </location>
</feature>
<dbReference type="GO" id="GO:0006915">
    <property type="term" value="P:apoptotic process"/>
    <property type="evidence" value="ECO:0007669"/>
    <property type="project" value="UniProtKB-KW"/>
</dbReference>
<keyword evidence="4" id="KW-1185">Reference proteome</keyword>
<dbReference type="SUPFAM" id="SSF47986">
    <property type="entry name" value="DEATH domain"/>
    <property type="match status" value="1"/>
</dbReference>
<name>A0AAV5T2Q8_9BILA</name>
<protein>
    <recommendedName>
        <fullName evidence="2">CARD domain-containing protein</fullName>
    </recommendedName>
</protein>
<dbReference type="InterPro" id="IPR036388">
    <property type="entry name" value="WH-like_DNA-bd_sf"/>
</dbReference>
<dbReference type="PROSITE" id="PS50209">
    <property type="entry name" value="CARD"/>
    <property type="match status" value="1"/>
</dbReference>
<dbReference type="PANTHER" id="PTHR22845">
    <property type="entry name" value="APOPTOTIC PROTEASE-ACTIVATING FACTOR 1"/>
    <property type="match status" value="1"/>
</dbReference>
<dbReference type="Gene3D" id="3.40.50.300">
    <property type="entry name" value="P-loop containing nucleotide triphosphate hydrolases"/>
    <property type="match status" value="1"/>
</dbReference>
<dbReference type="GO" id="GO:0043531">
    <property type="term" value="F:ADP binding"/>
    <property type="evidence" value="ECO:0007669"/>
    <property type="project" value="InterPro"/>
</dbReference>
<accession>A0AAV5T2Q8</accession>
<dbReference type="Gene3D" id="1.10.10.10">
    <property type="entry name" value="Winged helix-like DNA-binding domain superfamily/Winged helix DNA-binding domain"/>
    <property type="match status" value="1"/>
</dbReference>
<dbReference type="EMBL" id="BTSX01000003">
    <property type="protein sequence ID" value="GMS89539.1"/>
    <property type="molecule type" value="Genomic_DNA"/>
</dbReference>
<sequence length="537" mass="61877">LGEAENRVVRRLFTDYGQDMDTDELIVYLEMSGVISEDRAEVISRIASDRDKQRHLIRALIRQSMEGLNPLVAYFQQSSVDQKHISDWLSGQIRDIENGGNGGEMKNLSETERKRIKCMLVSSRVPSVKKEVRREGLIAEVKEALDALANDDAFFVVLHGLPGSGKSSLAASVVREEQLFLHHFDSVIWMMDCHENTRDLTLFMADLLVFLTDSTELKEDLKPPSDKSSIIFLTKLVGESLIDHPNTLIVVDGVMTRETVSWMDHLNVRVLATTRDALLFEEVSQPMKMIKVDGLEETQVAQVFKEGREKEVDRWAVKRMRELSEGLPYVIKQLHKLTDGKENEFPYWISRIERSGILSLPNANSYEKENLSVALENHYSIILDELKEPLHSLVVFPPTVFIPIEILPAVIPIDVCDREDIIHELSIVMGRLAKLGWVEKIMDKRKDIYRVPRIVHEFLVKKVEKSKRNEKKKELMKGEERMENEETREMMRGWLEENGNIIRGKEEIHEDHHESQSSLMSMFKSFFSWVPNLRGSQ</sequence>
<dbReference type="InterPro" id="IPR002182">
    <property type="entry name" value="NB-ARC"/>
</dbReference>
<dbReference type="Pfam" id="PF00931">
    <property type="entry name" value="NB-ARC"/>
    <property type="match status" value="1"/>
</dbReference>
<dbReference type="InterPro" id="IPR011029">
    <property type="entry name" value="DEATH-like_dom_sf"/>
</dbReference>
<dbReference type="InterPro" id="IPR054317">
    <property type="entry name" value="WHD_CED4"/>
</dbReference>
<feature type="non-terminal residue" evidence="3">
    <location>
        <position position="1"/>
    </location>
</feature>
<dbReference type="PANTHER" id="PTHR22845:SF5">
    <property type="entry name" value="APOPTOTIC PROTEASE-ACTIVATING FACTOR 1"/>
    <property type="match status" value="1"/>
</dbReference>
<evidence type="ECO:0000313" key="4">
    <source>
        <dbReference type="Proteomes" id="UP001432027"/>
    </source>
</evidence>
<dbReference type="SUPFAM" id="SSF52540">
    <property type="entry name" value="P-loop containing nucleoside triphosphate hydrolases"/>
    <property type="match status" value="1"/>
</dbReference>
<keyword evidence="1" id="KW-0053">Apoptosis</keyword>
<proteinExistence type="predicted"/>